<accession>A0ABU2XB48</accession>
<feature type="signal peptide" evidence="2">
    <location>
        <begin position="1"/>
        <end position="26"/>
    </location>
</feature>
<feature type="region of interest" description="Disordered" evidence="1">
    <location>
        <begin position="33"/>
        <end position="59"/>
    </location>
</feature>
<feature type="compositionally biased region" description="Polar residues" evidence="1">
    <location>
        <begin position="127"/>
        <end position="141"/>
    </location>
</feature>
<gene>
    <name evidence="3" type="ORF">RND15_10465</name>
</gene>
<proteinExistence type="predicted"/>
<keyword evidence="2" id="KW-0732">Signal</keyword>
<evidence type="ECO:0000313" key="4">
    <source>
        <dbReference type="Proteomes" id="UP001180754"/>
    </source>
</evidence>
<dbReference type="RefSeq" id="WP_311723516.1">
    <property type="nucleotide sequence ID" value="NZ_JAVRFD010000004.1"/>
</dbReference>
<protein>
    <recommendedName>
        <fullName evidence="5">Lipoprotein</fullName>
    </recommendedName>
</protein>
<name>A0ABU2XB48_9ACTN</name>
<evidence type="ECO:0000313" key="3">
    <source>
        <dbReference type="EMBL" id="MDT0543143.1"/>
    </source>
</evidence>
<comment type="caution">
    <text evidence="3">The sequence shown here is derived from an EMBL/GenBank/DDBJ whole genome shotgun (WGS) entry which is preliminary data.</text>
</comment>
<reference evidence="3" key="1">
    <citation type="submission" date="2024-05" db="EMBL/GenBank/DDBJ databases">
        <title>30 novel species of actinomycetes from the DSMZ collection.</title>
        <authorList>
            <person name="Nouioui I."/>
        </authorList>
    </citation>
    <scope>NUCLEOTIDE SEQUENCE</scope>
    <source>
        <strain evidence="3">DSM 41529</strain>
    </source>
</reference>
<dbReference type="EMBL" id="JAVRFD010000004">
    <property type="protein sequence ID" value="MDT0543143.1"/>
    <property type="molecule type" value="Genomic_DNA"/>
</dbReference>
<dbReference type="PROSITE" id="PS51257">
    <property type="entry name" value="PROKAR_LIPOPROTEIN"/>
    <property type="match status" value="1"/>
</dbReference>
<evidence type="ECO:0000256" key="1">
    <source>
        <dbReference type="SAM" id="MobiDB-lite"/>
    </source>
</evidence>
<keyword evidence="4" id="KW-1185">Reference proteome</keyword>
<feature type="region of interest" description="Disordered" evidence="1">
    <location>
        <begin position="126"/>
        <end position="147"/>
    </location>
</feature>
<feature type="chain" id="PRO_5046117965" description="Lipoprotein" evidence="2">
    <location>
        <begin position="27"/>
        <end position="178"/>
    </location>
</feature>
<evidence type="ECO:0000256" key="2">
    <source>
        <dbReference type="SAM" id="SignalP"/>
    </source>
</evidence>
<dbReference type="Proteomes" id="UP001180754">
    <property type="component" value="Unassembled WGS sequence"/>
</dbReference>
<feature type="compositionally biased region" description="Low complexity" evidence="1">
    <location>
        <begin position="33"/>
        <end position="53"/>
    </location>
</feature>
<evidence type="ECO:0008006" key="5">
    <source>
        <dbReference type="Google" id="ProtNLM"/>
    </source>
</evidence>
<sequence>MGALDAKRWRAAVAVPLACCALLATAACGEQQSTTSVSPSHSASPSTSSSPLSKEVCDDAVAPVSRPPAKLSRQGLKVVGQGGVWFIAPLTDSWSDLLERQGAARRGKFPLWVDQNSLPHVSVQGIRGTSGTGRANLTPTSEGIPGPVPMSLELPRPGCWQVTAKGTKGTARILLNAA</sequence>
<organism evidence="3 4">
    <name type="scientific">Streptomyces lonegramiae</name>
    <dbReference type="NCBI Taxonomy" id="3075524"/>
    <lineage>
        <taxon>Bacteria</taxon>
        <taxon>Bacillati</taxon>
        <taxon>Actinomycetota</taxon>
        <taxon>Actinomycetes</taxon>
        <taxon>Kitasatosporales</taxon>
        <taxon>Streptomycetaceae</taxon>
        <taxon>Streptomyces</taxon>
    </lineage>
</organism>